<evidence type="ECO:0000256" key="2">
    <source>
        <dbReference type="SAM" id="Phobius"/>
    </source>
</evidence>
<keyword evidence="6" id="KW-1185">Reference proteome</keyword>
<protein>
    <submittedName>
        <fullName evidence="5">Uncharacterized protein YcnI</fullName>
    </submittedName>
</protein>
<dbReference type="AlphaFoldDB" id="A0A1C6SVK4"/>
<feature type="signal peptide" evidence="3">
    <location>
        <begin position="1"/>
        <end position="33"/>
    </location>
</feature>
<reference evidence="5 6" key="1">
    <citation type="submission" date="2016-06" db="EMBL/GenBank/DDBJ databases">
        <authorList>
            <person name="Kjaerup R.B."/>
            <person name="Dalgaard T.S."/>
            <person name="Juul-Madsen H.R."/>
        </authorList>
    </citation>
    <scope>NUCLEOTIDE SEQUENCE [LARGE SCALE GENOMIC DNA]</scope>
    <source>
        <strain evidence="5 6">DSM 43818</strain>
    </source>
</reference>
<keyword evidence="2" id="KW-0472">Membrane</keyword>
<evidence type="ECO:0000256" key="1">
    <source>
        <dbReference type="SAM" id="MobiDB-lite"/>
    </source>
</evidence>
<dbReference type="InterPro" id="IPR012533">
    <property type="entry name" value="YcnI-copper_dom"/>
</dbReference>
<name>A0A1C6SVK4_9ACTN</name>
<proteinExistence type="predicted"/>
<feature type="transmembrane region" description="Helical" evidence="2">
    <location>
        <begin position="213"/>
        <end position="232"/>
    </location>
</feature>
<evidence type="ECO:0000313" key="6">
    <source>
        <dbReference type="Proteomes" id="UP000199699"/>
    </source>
</evidence>
<feature type="region of interest" description="Disordered" evidence="1">
    <location>
        <begin position="171"/>
        <end position="206"/>
    </location>
</feature>
<feature type="compositionally biased region" description="Low complexity" evidence="1">
    <location>
        <begin position="171"/>
        <end position="184"/>
    </location>
</feature>
<dbReference type="RefSeq" id="WP_091087155.1">
    <property type="nucleotide sequence ID" value="NZ_FMHT01000003.1"/>
</dbReference>
<dbReference type="STRING" id="145857.GA0070616_4710"/>
<keyword evidence="2" id="KW-0812">Transmembrane</keyword>
<dbReference type="Proteomes" id="UP000199699">
    <property type="component" value="Unassembled WGS sequence"/>
</dbReference>
<evidence type="ECO:0000313" key="5">
    <source>
        <dbReference type="EMBL" id="SCL33399.1"/>
    </source>
</evidence>
<feature type="domain" description="YncI copper-binding" evidence="4">
    <location>
        <begin position="36"/>
        <end position="172"/>
    </location>
</feature>
<keyword evidence="3" id="KW-0732">Signal</keyword>
<dbReference type="OrthoDB" id="9810871at2"/>
<feature type="compositionally biased region" description="Low complexity" evidence="1">
    <location>
        <begin position="193"/>
        <end position="206"/>
    </location>
</feature>
<evidence type="ECO:0000256" key="3">
    <source>
        <dbReference type="SAM" id="SignalP"/>
    </source>
</evidence>
<accession>A0A1C6SVK4</accession>
<evidence type="ECO:0000259" key="4">
    <source>
        <dbReference type="Pfam" id="PF07987"/>
    </source>
</evidence>
<feature type="chain" id="PRO_5008746190" evidence="3">
    <location>
        <begin position="34"/>
        <end position="248"/>
    </location>
</feature>
<dbReference type="EMBL" id="FMHT01000003">
    <property type="protein sequence ID" value="SCL33399.1"/>
    <property type="molecule type" value="Genomic_DNA"/>
</dbReference>
<dbReference type="InterPro" id="IPR038507">
    <property type="entry name" value="YcnI-like_sf"/>
</dbReference>
<keyword evidence="2" id="KW-1133">Transmembrane helix</keyword>
<sequence length="248" mass="25309">MAMTRDTGRRRRAAAVAALATATVLAWPATAYAADVTATPTEARQGEAVRMEFTVPQERPGVPTDQVEIRLPADAPIAEVYPMSTDGWAPRITTRTLDRPVPGIHSSALDTVTSSVTWVRMPGTGEGPARLTLSMGPLPQADRLSFEVLQTYADGLVVRWGGAGQRPAPTLALLPDDPNAPVGHAGHGGAPAAGGAPAPAAGGPAAEGNDDSLLAAGLLTGLGGGAVIGWLVSRRRGRAPAEPADPAT</sequence>
<dbReference type="Pfam" id="PF07987">
    <property type="entry name" value="DUF1775"/>
    <property type="match status" value="1"/>
</dbReference>
<dbReference type="Gene3D" id="2.60.40.2230">
    <property type="entry name" value="Uncharacterised protein YcnI-like PF07987, DUF1775"/>
    <property type="match status" value="1"/>
</dbReference>
<organism evidence="5 6">
    <name type="scientific">Micromonospora nigra</name>
    <dbReference type="NCBI Taxonomy" id="145857"/>
    <lineage>
        <taxon>Bacteria</taxon>
        <taxon>Bacillati</taxon>
        <taxon>Actinomycetota</taxon>
        <taxon>Actinomycetes</taxon>
        <taxon>Micromonosporales</taxon>
        <taxon>Micromonosporaceae</taxon>
        <taxon>Micromonospora</taxon>
    </lineage>
</organism>
<gene>
    <name evidence="5" type="ORF">GA0070616_4710</name>
</gene>